<dbReference type="InterPro" id="IPR021306">
    <property type="entry name" value="DUF2878"/>
</dbReference>
<organism evidence="2 3">
    <name type="scientific">Pseudomonas eucalypticola</name>
    <dbReference type="NCBI Taxonomy" id="2599595"/>
    <lineage>
        <taxon>Bacteria</taxon>
        <taxon>Pseudomonadati</taxon>
        <taxon>Pseudomonadota</taxon>
        <taxon>Gammaproteobacteria</taxon>
        <taxon>Pseudomonadales</taxon>
        <taxon>Pseudomonadaceae</taxon>
        <taxon>Pseudomonas</taxon>
    </lineage>
</organism>
<accession>A0A7D5D4Z5</accession>
<name>A0A7D5D4Z5_9PSED</name>
<feature type="transmembrane region" description="Helical" evidence="1">
    <location>
        <begin position="12"/>
        <end position="39"/>
    </location>
</feature>
<sequence>MLEKAANAVLFQAGWFACVLGGNSGWLIVPVVILVAHWIWHGEGRLMAEAFLFGLLLDSALMWLNLFDFNPNGKWVPLWLALLWPLLASTLRHCLAWTARPWWLAAGLGAVAGPMSYYAGGRLAGVGFPHGTGVTVGVLALIWAVVFVCLHRRAMALAS</sequence>
<dbReference type="EMBL" id="CP056030">
    <property type="protein sequence ID" value="QKZ03097.1"/>
    <property type="molecule type" value="Genomic_DNA"/>
</dbReference>
<gene>
    <name evidence="2" type="ORF">HWQ56_04565</name>
</gene>
<dbReference type="Pfam" id="PF11086">
    <property type="entry name" value="DUF2878"/>
    <property type="match status" value="1"/>
</dbReference>
<evidence type="ECO:0000256" key="1">
    <source>
        <dbReference type="SAM" id="Phobius"/>
    </source>
</evidence>
<feature type="transmembrane region" description="Helical" evidence="1">
    <location>
        <begin position="102"/>
        <end position="120"/>
    </location>
</feature>
<keyword evidence="1" id="KW-0472">Membrane</keyword>
<dbReference type="PROSITE" id="PS51257">
    <property type="entry name" value="PROKAR_LIPOPROTEIN"/>
    <property type="match status" value="1"/>
</dbReference>
<reference evidence="2 3" key="1">
    <citation type="submission" date="2020-06" db="EMBL/GenBank/DDBJ databases">
        <title>Pseudomonas eucalypticola sp. nov., an endophyte of Eucalyptus dunnii leaves with biocontrol ability of eucalyptus leaf blight.</title>
        <authorList>
            <person name="Liu Y."/>
            <person name="Song Z."/>
            <person name="Zeng H."/>
            <person name="Lu M."/>
            <person name="Wang X."/>
            <person name="Lian X."/>
            <person name="Zhang Q."/>
        </authorList>
    </citation>
    <scope>NUCLEOTIDE SEQUENCE [LARGE SCALE GENOMIC DNA]</scope>
    <source>
        <strain evidence="2 3">NP-1</strain>
    </source>
</reference>
<keyword evidence="3" id="KW-1185">Reference proteome</keyword>
<feature type="transmembrane region" description="Helical" evidence="1">
    <location>
        <begin position="46"/>
        <end position="64"/>
    </location>
</feature>
<dbReference type="KEGG" id="pez:HWQ56_04565"/>
<feature type="transmembrane region" description="Helical" evidence="1">
    <location>
        <begin position="132"/>
        <end position="150"/>
    </location>
</feature>
<protein>
    <submittedName>
        <fullName evidence="2">DUF2878 domain-containing protein</fullName>
    </submittedName>
</protein>
<dbReference type="RefSeq" id="WP_176569894.1">
    <property type="nucleotide sequence ID" value="NZ_CP056030.1"/>
</dbReference>
<evidence type="ECO:0000313" key="3">
    <source>
        <dbReference type="Proteomes" id="UP000509568"/>
    </source>
</evidence>
<dbReference type="AlphaFoldDB" id="A0A7D5D4Z5"/>
<evidence type="ECO:0000313" key="2">
    <source>
        <dbReference type="EMBL" id="QKZ03097.1"/>
    </source>
</evidence>
<keyword evidence="1" id="KW-1133">Transmembrane helix</keyword>
<keyword evidence="1" id="KW-0812">Transmembrane</keyword>
<dbReference type="Proteomes" id="UP000509568">
    <property type="component" value="Chromosome"/>
</dbReference>
<proteinExistence type="predicted"/>